<proteinExistence type="predicted"/>
<evidence type="ECO:0000256" key="1">
    <source>
        <dbReference type="SAM" id="MobiDB-lite"/>
    </source>
</evidence>
<feature type="compositionally biased region" description="Basic and acidic residues" evidence="1">
    <location>
        <begin position="1"/>
        <end position="12"/>
    </location>
</feature>
<dbReference type="EMBL" id="AMFJ01028872">
    <property type="protein sequence ID" value="EKD44417.1"/>
    <property type="molecule type" value="Genomic_DNA"/>
</dbReference>
<reference evidence="2" key="1">
    <citation type="journal article" date="2012" name="Science">
        <title>Fermentation, hydrogen, and sulfur metabolism in multiple uncultivated bacterial phyla.</title>
        <authorList>
            <person name="Wrighton K.C."/>
            <person name="Thomas B.C."/>
            <person name="Sharon I."/>
            <person name="Miller C.S."/>
            <person name="Castelle C.J."/>
            <person name="VerBerkmoes N.C."/>
            <person name="Wilkins M.J."/>
            <person name="Hettich R.L."/>
            <person name="Lipton M.S."/>
            <person name="Williams K.H."/>
            <person name="Long P.E."/>
            <person name="Banfield J.F."/>
        </authorList>
    </citation>
    <scope>NUCLEOTIDE SEQUENCE [LARGE SCALE GENOMIC DNA]</scope>
</reference>
<accession>K1Z4C9</accession>
<protein>
    <submittedName>
        <fullName evidence="2">Uncharacterized protein</fullName>
    </submittedName>
</protein>
<sequence>MCDAHRNTDAKVHGQSLQPGSAITNIEADIHRIESSVNNATRSVKQRAGEILINAWRRLLGQ</sequence>
<organism evidence="2">
    <name type="scientific">uncultured bacterium</name>
    <name type="common">gcode 4</name>
    <dbReference type="NCBI Taxonomy" id="1234023"/>
    <lineage>
        <taxon>Bacteria</taxon>
        <taxon>environmental samples</taxon>
    </lineage>
</organism>
<gene>
    <name evidence="2" type="ORF">ACD_71C00141G0002</name>
</gene>
<dbReference type="AlphaFoldDB" id="K1Z4C9"/>
<name>K1Z4C9_9BACT</name>
<feature type="region of interest" description="Disordered" evidence="1">
    <location>
        <begin position="1"/>
        <end position="20"/>
    </location>
</feature>
<comment type="caution">
    <text evidence="2">The sequence shown here is derived from an EMBL/GenBank/DDBJ whole genome shotgun (WGS) entry which is preliminary data.</text>
</comment>
<evidence type="ECO:0000313" key="2">
    <source>
        <dbReference type="EMBL" id="EKD44417.1"/>
    </source>
</evidence>